<dbReference type="HAMAP" id="MF_01371_A">
    <property type="entry name" value="Ribosomal_uL30_A"/>
    <property type="match status" value="1"/>
</dbReference>
<comment type="similarity">
    <text evidence="1 4">Belongs to the universal ribosomal protein uL30 family.</text>
</comment>
<proteinExistence type="inferred from homology"/>
<dbReference type="NCBIfam" id="NF004711">
    <property type="entry name" value="PRK06049.1"/>
    <property type="match status" value="1"/>
</dbReference>
<gene>
    <name evidence="4" type="primary">rpl30</name>
    <name evidence="6" type="ORF">ENW83_00985</name>
</gene>
<dbReference type="InterPro" id="IPR036919">
    <property type="entry name" value="Ribo_uL30_ferredoxin-like_sf"/>
</dbReference>
<dbReference type="InterPro" id="IPR016082">
    <property type="entry name" value="Ribosomal_uL30_ferredoxin-like"/>
</dbReference>
<name>A0A7J3SKQ7_9CREN</name>
<sequence length="169" mass="19417">MEAESGALQQKKGKIIAIIRLKGRVNVKEEDERTLQMLNLRRKYSMAIYPADLPGLDGMLDKVKHLVTWGEVSEPTLEKILRKRGRLPGRKRLNDEVVKQLFNVESVADLASKIYRGEIILHKQEKIKPVFRLHPPRGGFKRSTRRTYENGGELGYRGEAINDLILKMI</sequence>
<dbReference type="GO" id="GO:0003723">
    <property type="term" value="F:RNA binding"/>
    <property type="evidence" value="ECO:0007669"/>
    <property type="project" value="TreeGrafter"/>
</dbReference>
<evidence type="ECO:0000256" key="2">
    <source>
        <dbReference type="ARBA" id="ARBA00022980"/>
    </source>
</evidence>
<keyword evidence="2 4" id="KW-0689">Ribosomal protein</keyword>
<dbReference type="Pfam" id="PF00327">
    <property type="entry name" value="Ribosomal_L30"/>
    <property type="match status" value="1"/>
</dbReference>
<dbReference type="PANTHER" id="PTHR11524">
    <property type="entry name" value="60S RIBOSOMAL PROTEIN L7"/>
    <property type="match status" value="1"/>
</dbReference>
<reference evidence="6" key="1">
    <citation type="journal article" date="2020" name="mSystems">
        <title>Genome- and Community-Level Interaction Insights into Carbon Utilization and Element Cycling Functions of Hydrothermarchaeota in Hydrothermal Sediment.</title>
        <authorList>
            <person name="Zhou Z."/>
            <person name="Liu Y."/>
            <person name="Xu W."/>
            <person name="Pan J."/>
            <person name="Luo Z.H."/>
            <person name="Li M."/>
        </authorList>
    </citation>
    <scope>NUCLEOTIDE SEQUENCE [LARGE SCALE GENOMIC DNA]</scope>
    <source>
        <strain evidence="6">SpSt-885</strain>
    </source>
</reference>
<dbReference type="Gene3D" id="3.30.1390.20">
    <property type="entry name" value="Ribosomal protein L30, ferredoxin-like fold domain"/>
    <property type="match status" value="1"/>
</dbReference>
<keyword evidence="3 4" id="KW-0687">Ribonucleoprotein</keyword>
<organism evidence="6">
    <name type="scientific">Fervidicoccus fontis</name>
    <dbReference type="NCBI Taxonomy" id="683846"/>
    <lineage>
        <taxon>Archaea</taxon>
        <taxon>Thermoproteota</taxon>
        <taxon>Thermoprotei</taxon>
        <taxon>Fervidicoccales</taxon>
        <taxon>Fervidicoccaceae</taxon>
        <taxon>Fervidicoccus</taxon>
    </lineage>
</organism>
<protein>
    <recommendedName>
        <fullName evidence="4">Large ribosomal subunit protein uL30</fullName>
    </recommendedName>
</protein>
<dbReference type="EMBL" id="DTLS01000030">
    <property type="protein sequence ID" value="HGZ59768.1"/>
    <property type="molecule type" value="Genomic_DNA"/>
</dbReference>
<evidence type="ECO:0000256" key="4">
    <source>
        <dbReference type="HAMAP-Rule" id="MF_01371"/>
    </source>
</evidence>
<evidence type="ECO:0000256" key="3">
    <source>
        <dbReference type="ARBA" id="ARBA00023274"/>
    </source>
</evidence>
<dbReference type="Gene3D" id="1.10.15.30">
    <property type="match status" value="1"/>
</dbReference>
<dbReference type="GO" id="GO:0003735">
    <property type="term" value="F:structural constituent of ribosome"/>
    <property type="evidence" value="ECO:0007669"/>
    <property type="project" value="UniProtKB-UniRule"/>
</dbReference>
<dbReference type="InterPro" id="IPR039699">
    <property type="entry name" value="Ribosomal_uL30"/>
</dbReference>
<comment type="caution">
    <text evidence="6">The sequence shown here is derived from an EMBL/GenBank/DDBJ whole genome shotgun (WGS) entry which is preliminary data.</text>
</comment>
<evidence type="ECO:0000256" key="1">
    <source>
        <dbReference type="ARBA" id="ARBA00007594"/>
    </source>
</evidence>
<dbReference type="InterPro" id="IPR035808">
    <property type="entry name" value="Ribosomal_uL30_euk_arc"/>
</dbReference>
<dbReference type="SUPFAM" id="SSF55129">
    <property type="entry name" value="Ribosomal protein L30p/L7e"/>
    <property type="match status" value="1"/>
</dbReference>
<feature type="domain" description="Large ribosomal subunit protein uL30-like ferredoxin-like fold" evidence="5">
    <location>
        <begin position="16"/>
        <end position="67"/>
    </location>
</feature>
<dbReference type="GO" id="GO:0000463">
    <property type="term" value="P:maturation of LSU-rRNA from tricistronic rRNA transcript (SSU-rRNA, 5.8S rRNA, LSU-rRNA)"/>
    <property type="evidence" value="ECO:0007669"/>
    <property type="project" value="TreeGrafter"/>
</dbReference>
<dbReference type="NCBIfam" id="TIGR01309">
    <property type="entry name" value="uL30_arch"/>
    <property type="match status" value="1"/>
</dbReference>
<dbReference type="AlphaFoldDB" id="A0A7J3SKQ7"/>
<evidence type="ECO:0000259" key="5">
    <source>
        <dbReference type="Pfam" id="PF00327"/>
    </source>
</evidence>
<evidence type="ECO:0000313" key="6">
    <source>
        <dbReference type="EMBL" id="HGZ59768.1"/>
    </source>
</evidence>
<dbReference type="CDD" id="cd01657">
    <property type="entry name" value="Ribosomal_L7_archeal_euk"/>
    <property type="match status" value="1"/>
</dbReference>
<dbReference type="InterPro" id="IPR005997">
    <property type="entry name" value="Ribosomal_uL30_arc"/>
</dbReference>
<comment type="subunit">
    <text evidence="4">Part of the 50S ribosomal subunit.</text>
</comment>
<dbReference type="PANTHER" id="PTHR11524:SF16">
    <property type="entry name" value="LARGE RIBOSOMAL SUBUNIT PROTEIN UL30"/>
    <property type="match status" value="1"/>
</dbReference>
<accession>A0A7J3SKQ7</accession>
<dbReference type="GO" id="GO:0006412">
    <property type="term" value="P:translation"/>
    <property type="evidence" value="ECO:0007669"/>
    <property type="project" value="UniProtKB-UniRule"/>
</dbReference>
<dbReference type="GO" id="GO:0022625">
    <property type="term" value="C:cytosolic large ribosomal subunit"/>
    <property type="evidence" value="ECO:0007669"/>
    <property type="project" value="UniProtKB-UniRule"/>
</dbReference>